<feature type="binding site" evidence="1">
    <location>
        <position position="163"/>
    </location>
    <ligand>
        <name>L-glutamate</name>
        <dbReference type="ChEBI" id="CHEBI:29985"/>
    </ligand>
</feature>
<accession>A0A6J1T296</accession>
<evidence type="ECO:0000256" key="2">
    <source>
        <dbReference type="SAM" id="MobiDB-lite"/>
    </source>
</evidence>
<keyword evidence="4" id="KW-1185">Reference proteome</keyword>
<sequence>MDTIRESTTVADTGTSINSDPYTRPERAESIPLKGAPSSSSSFITRFCQNCMGFADDDAGDGLKFIIVTFFILSVAVTVALVAQIYQGDFQVVPHGSVASDSKDCALIGTDVLKKGGNAVDAAVATTFCMGVVNPHITGLGGGGFILVYDHRRQEVLESLDFREAAPQALSTVSPEMIGPYSVGVPGLVSGLFAAHKAHGKLSWQEVVRPAANLAKSGFLVPSSLVTAKAHLNLRSESNARLHDLVDTLEAGQILKLPSLAYSLELIAREGPTAFYNGSIALEILSAVQGSSLTEADLFSYQPLARESLHENFYGFDIIVPGAPSGGPLLLAALKSIQALNLTNNIGEESTPLLLFRQAQAIQQNYAAFYAESGDPNFSAASNPSTATSSLPETVASHVAAVDLNDLYVSVVSGHNSLFGSQILTEGGFVLNNALASFDGFTSGTKKNYAGASSFTKPSSITSNTNNTTKVINLPEDDILLDHHTEATEVPHLDASVALPLEKKNSFHQFGENQEPSVVKRHKRFENSESEPRATVWGSSVANNELVGGKRPISLAVPVVAIESGHICGRRLVLGGSDASIVAQVLSQLLVLDGNFISSIESPRVQLSVSGSNFSLEQSYATSLSPVRRQQLVDLGLHMQSATVLNPSVNIVEKAGDVLNSHSDSRGDGVASRF</sequence>
<dbReference type="Gene3D" id="3.60.20.40">
    <property type="match status" value="1"/>
</dbReference>
<keyword evidence="3" id="KW-1133">Transmembrane helix</keyword>
<dbReference type="InterPro" id="IPR000101">
    <property type="entry name" value="GGT_peptidase"/>
</dbReference>
<dbReference type="GO" id="GO:0006751">
    <property type="term" value="P:glutathione catabolic process"/>
    <property type="evidence" value="ECO:0007669"/>
    <property type="project" value="InterPro"/>
</dbReference>
<keyword evidence="3" id="KW-0472">Membrane</keyword>
<dbReference type="PRINTS" id="PR01210">
    <property type="entry name" value="GGTRANSPTASE"/>
</dbReference>
<dbReference type="SUPFAM" id="SSF56235">
    <property type="entry name" value="N-terminal nucleophile aminohydrolases (Ntn hydrolases)"/>
    <property type="match status" value="2"/>
</dbReference>
<reference evidence="5" key="1">
    <citation type="submission" date="2025-08" db="UniProtKB">
        <authorList>
            <consortium name="RefSeq"/>
        </authorList>
    </citation>
    <scope>IDENTIFICATION</scope>
    <source>
        <tissue evidence="5">Whole organism</tissue>
    </source>
</reference>
<dbReference type="PANTHER" id="PTHR11686">
    <property type="entry name" value="GAMMA GLUTAMYL TRANSPEPTIDASE"/>
    <property type="match status" value="1"/>
</dbReference>
<dbReference type="InterPro" id="IPR043137">
    <property type="entry name" value="GGT_ssub_C"/>
</dbReference>
<dbReference type="Pfam" id="PF01019">
    <property type="entry name" value="G_glu_transpept"/>
    <property type="match status" value="2"/>
</dbReference>
<feature type="transmembrane region" description="Helical" evidence="3">
    <location>
        <begin position="65"/>
        <end position="86"/>
    </location>
</feature>
<dbReference type="PANTHER" id="PTHR11686:SF54">
    <property type="entry name" value="GLUTATHIONE HYDROLASE 7"/>
    <property type="match status" value="1"/>
</dbReference>
<keyword evidence="3" id="KW-0812">Transmembrane</keyword>
<organism evidence="4 5">
    <name type="scientific">Frankliniella occidentalis</name>
    <name type="common">Western flower thrips</name>
    <name type="synonym">Euthrips occidentalis</name>
    <dbReference type="NCBI Taxonomy" id="133901"/>
    <lineage>
        <taxon>Eukaryota</taxon>
        <taxon>Metazoa</taxon>
        <taxon>Ecdysozoa</taxon>
        <taxon>Arthropoda</taxon>
        <taxon>Hexapoda</taxon>
        <taxon>Insecta</taxon>
        <taxon>Pterygota</taxon>
        <taxon>Neoptera</taxon>
        <taxon>Paraneoptera</taxon>
        <taxon>Thysanoptera</taxon>
        <taxon>Terebrantia</taxon>
        <taxon>Thripoidea</taxon>
        <taxon>Thripidae</taxon>
        <taxon>Frankliniella</taxon>
    </lineage>
</organism>
<dbReference type="Proteomes" id="UP000504606">
    <property type="component" value="Unplaced"/>
</dbReference>
<keyword evidence="5" id="KW-0378">Hydrolase</keyword>
<protein>
    <submittedName>
        <fullName evidence="5">Glutathione hydrolase 7</fullName>
    </submittedName>
</protein>
<dbReference type="GO" id="GO:0036374">
    <property type="term" value="F:glutathione hydrolase activity"/>
    <property type="evidence" value="ECO:0007669"/>
    <property type="project" value="InterPro"/>
</dbReference>
<evidence type="ECO:0000256" key="3">
    <source>
        <dbReference type="SAM" id="Phobius"/>
    </source>
</evidence>
<evidence type="ECO:0000256" key="1">
    <source>
        <dbReference type="PIRSR" id="PIRSR600101-2"/>
    </source>
</evidence>
<proteinExistence type="predicted"/>
<dbReference type="KEGG" id="foc:113210830"/>
<feature type="region of interest" description="Disordered" evidence="2">
    <location>
        <begin position="1"/>
        <end position="36"/>
    </location>
</feature>
<dbReference type="RefSeq" id="XP_026284786.1">
    <property type="nucleotide sequence ID" value="XM_026429001.2"/>
</dbReference>
<feature type="compositionally biased region" description="Polar residues" evidence="2">
    <location>
        <begin position="1"/>
        <end position="21"/>
    </location>
</feature>
<dbReference type="GO" id="GO:0005886">
    <property type="term" value="C:plasma membrane"/>
    <property type="evidence" value="ECO:0007669"/>
    <property type="project" value="TreeGrafter"/>
</dbReference>
<dbReference type="GeneID" id="113210830"/>
<name>A0A6J1T296_FRAOC</name>
<gene>
    <name evidence="5" type="primary">LOC113210830</name>
</gene>
<dbReference type="OrthoDB" id="9977870at2759"/>
<dbReference type="InterPro" id="IPR029055">
    <property type="entry name" value="Ntn_hydrolases_N"/>
</dbReference>
<dbReference type="AlphaFoldDB" id="A0A6J1T296"/>
<evidence type="ECO:0000313" key="5">
    <source>
        <dbReference type="RefSeq" id="XP_026284786.1"/>
    </source>
</evidence>
<evidence type="ECO:0000313" key="4">
    <source>
        <dbReference type="Proteomes" id="UP000504606"/>
    </source>
</evidence>